<dbReference type="Gene3D" id="3.40.190.10">
    <property type="entry name" value="Periplasmic binding protein-like II"/>
    <property type="match status" value="1"/>
</dbReference>
<dbReference type="CDD" id="cd00995">
    <property type="entry name" value="PBP2_NikA_DppA_OppA_like"/>
    <property type="match status" value="1"/>
</dbReference>
<comment type="similarity">
    <text evidence="2">Belongs to the bacterial solute-binding protein 5 family.</text>
</comment>
<dbReference type="Pfam" id="PF00496">
    <property type="entry name" value="SBP_bac_5"/>
    <property type="match status" value="1"/>
</dbReference>
<feature type="chain" id="PRO_5039445468" evidence="5">
    <location>
        <begin position="29"/>
        <end position="526"/>
    </location>
</feature>
<dbReference type="GO" id="GO:0015833">
    <property type="term" value="P:peptide transport"/>
    <property type="evidence" value="ECO:0007669"/>
    <property type="project" value="TreeGrafter"/>
</dbReference>
<dbReference type="EMBL" id="JACEHE010000011">
    <property type="protein sequence ID" value="MBA2947910.1"/>
    <property type="molecule type" value="Genomic_DNA"/>
</dbReference>
<dbReference type="SUPFAM" id="SSF53850">
    <property type="entry name" value="Periplasmic binding protein-like II"/>
    <property type="match status" value="1"/>
</dbReference>
<dbReference type="Proteomes" id="UP000545761">
    <property type="component" value="Unassembled WGS sequence"/>
</dbReference>
<dbReference type="GO" id="GO:0042597">
    <property type="term" value="C:periplasmic space"/>
    <property type="evidence" value="ECO:0007669"/>
    <property type="project" value="UniProtKB-ARBA"/>
</dbReference>
<accession>A0A7W0DNE2</accession>
<comment type="caution">
    <text evidence="7">The sequence shown here is derived from an EMBL/GenBank/DDBJ whole genome shotgun (WGS) entry which is preliminary data.</text>
</comment>
<feature type="signal peptide" evidence="5">
    <location>
        <begin position="1"/>
        <end position="28"/>
    </location>
</feature>
<dbReference type="RefSeq" id="WP_181658864.1">
    <property type="nucleotide sequence ID" value="NZ_JACEHE010000011.1"/>
</dbReference>
<keyword evidence="4 5" id="KW-0732">Signal</keyword>
<keyword evidence="3" id="KW-0813">Transport</keyword>
<organism evidence="7 8">
    <name type="scientific">Streptomyces himalayensis subsp. himalayensis</name>
    <dbReference type="NCBI Taxonomy" id="2756131"/>
    <lineage>
        <taxon>Bacteria</taxon>
        <taxon>Bacillati</taxon>
        <taxon>Actinomycetota</taxon>
        <taxon>Actinomycetes</taxon>
        <taxon>Kitasatosporales</taxon>
        <taxon>Streptomycetaceae</taxon>
        <taxon>Streptomyces</taxon>
        <taxon>Streptomyces himalayensis</taxon>
    </lineage>
</organism>
<evidence type="ECO:0000256" key="4">
    <source>
        <dbReference type="ARBA" id="ARBA00022729"/>
    </source>
</evidence>
<dbReference type="PANTHER" id="PTHR30290">
    <property type="entry name" value="PERIPLASMIC BINDING COMPONENT OF ABC TRANSPORTER"/>
    <property type="match status" value="1"/>
</dbReference>
<dbReference type="GO" id="GO:0043190">
    <property type="term" value="C:ATP-binding cassette (ABC) transporter complex"/>
    <property type="evidence" value="ECO:0007669"/>
    <property type="project" value="InterPro"/>
</dbReference>
<evidence type="ECO:0000256" key="1">
    <source>
        <dbReference type="ARBA" id="ARBA00004193"/>
    </source>
</evidence>
<evidence type="ECO:0000256" key="2">
    <source>
        <dbReference type="ARBA" id="ARBA00005695"/>
    </source>
</evidence>
<dbReference type="AlphaFoldDB" id="A0A7W0DNE2"/>
<evidence type="ECO:0000259" key="6">
    <source>
        <dbReference type="Pfam" id="PF00496"/>
    </source>
</evidence>
<dbReference type="InterPro" id="IPR039424">
    <property type="entry name" value="SBP_5"/>
</dbReference>
<evidence type="ECO:0000256" key="5">
    <source>
        <dbReference type="SAM" id="SignalP"/>
    </source>
</evidence>
<dbReference type="Gene3D" id="3.10.105.10">
    <property type="entry name" value="Dipeptide-binding Protein, Domain 3"/>
    <property type="match status" value="1"/>
</dbReference>
<dbReference type="PROSITE" id="PS01040">
    <property type="entry name" value="SBP_BACTERIAL_5"/>
    <property type="match status" value="1"/>
</dbReference>
<name>A0A7W0DNE2_9ACTN</name>
<dbReference type="InterPro" id="IPR000914">
    <property type="entry name" value="SBP_5_dom"/>
</dbReference>
<sequence length="526" mass="56565">MIRRHGRFAHLAAACGTALLLLSTACGGAGSGTSSGSTATAGKPVSGGTARVLQLSEPRSLDPALTGNSWVTGGFVGNALYGTLMTNDTRTGKVQFKMAESFTTEDGGRTFELKLRDGLKFTDGTPLDAAAVKFNWDRTKDPATGSYTIQEASLMASTEVVDATTLKVTMVQPVANYAQAVLSTTLNWIASPKALKAGRQAFDAKPVGAGPYTLKKWTRQASIELAKNPDYYDAPKPYLDSLTIRPALDTKQRIDTMTSGGADVAIETNWKNIAQATDTGYPTVTAPLSGGMYMAMNARRAPFDDVRARKAVAAAFDFETMKQSVYNGEGKAADTLFEKTSPFYSDIKLTQTNRDAAQKLFDELAADGKPVSFTFKTFPSTENRAMAESLQTQLSRFKNVDVKVKVVDYADNLALHATHDFDMLVSSANFIDPESRLYSAFHGESRANMSGVDDEALNAALLKGRTATSTEERNAAYKTVQERLAELVPGIFIGRSAPSAVTGKNVHGIVLYGEGSLLPEQLWIQK</sequence>
<evidence type="ECO:0000313" key="7">
    <source>
        <dbReference type="EMBL" id="MBA2947910.1"/>
    </source>
</evidence>
<dbReference type="PANTHER" id="PTHR30290:SF9">
    <property type="entry name" value="OLIGOPEPTIDE-BINDING PROTEIN APPA"/>
    <property type="match status" value="1"/>
</dbReference>
<feature type="domain" description="Solute-binding protein family 5" evidence="6">
    <location>
        <begin position="95"/>
        <end position="444"/>
    </location>
</feature>
<dbReference type="GO" id="GO:1904680">
    <property type="term" value="F:peptide transmembrane transporter activity"/>
    <property type="evidence" value="ECO:0007669"/>
    <property type="project" value="TreeGrafter"/>
</dbReference>
<dbReference type="PIRSF" id="PIRSF002741">
    <property type="entry name" value="MppA"/>
    <property type="match status" value="1"/>
</dbReference>
<comment type="subcellular location">
    <subcellularLocation>
        <location evidence="1">Cell membrane</location>
        <topology evidence="1">Lipid-anchor</topology>
    </subcellularLocation>
</comment>
<evidence type="ECO:0000256" key="3">
    <source>
        <dbReference type="ARBA" id="ARBA00022448"/>
    </source>
</evidence>
<dbReference type="InterPro" id="IPR023765">
    <property type="entry name" value="SBP_5_CS"/>
</dbReference>
<dbReference type="InterPro" id="IPR030678">
    <property type="entry name" value="Peptide/Ni-bd"/>
</dbReference>
<dbReference type="PROSITE" id="PS51257">
    <property type="entry name" value="PROKAR_LIPOPROTEIN"/>
    <property type="match status" value="1"/>
</dbReference>
<proteinExistence type="inferred from homology"/>
<evidence type="ECO:0000313" key="8">
    <source>
        <dbReference type="Proteomes" id="UP000545761"/>
    </source>
</evidence>
<gene>
    <name evidence="7" type="ORF">H1D24_19350</name>
</gene>
<protein>
    <submittedName>
        <fullName evidence="7">ABC transporter substrate-binding protein</fullName>
    </submittedName>
</protein>
<reference evidence="7 8" key="1">
    <citation type="submission" date="2020-07" db="EMBL/GenBank/DDBJ databases">
        <title>Streptomyces isolated from Indian soil.</title>
        <authorList>
            <person name="Mandal S."/>
            <person name="Maiti P.K."/>
        </authorList>
    </citation>
    <scope>NUCLEOTIDE SEQUENCE [LARGE SCALE GENOMIC DNA]</scope>
    <source>
        <strain evidence="7 8">PSKA28</strain>
    </source>
</reference>